<keyword evidence="1" id="KW-1133">Transmembrane helix</keyword>
<dbReference type="InterPro" id="IPR018710">
    <property type="entry name" value="DUF2232"/>
</dbReference>
<feature type="transmembrane region" description="Helical" evidence="1">
    <location>
        <begin position="282"/>
        <end position="304"/>
    </location>
</feature>
<keyword evidence="1" id="KW-0472">Membrane</keyword>
<comment type="caution">
    <text evidence="2">The sequence shown here is derived from an EMBL/GenBank/DDBJ whole genome shotgun (WGS) entry which is preliminary data.</text>
</comment>
<feature type="transmembrane region" description="Helical" evidence="1">
    <location>
        <begin position="248"/>
        <end position="270"/>
    </location>
</feature>
<gene>
    <name evidence="2" type="ORF">CAI16_08695</name>
</gene>
<feature type="transmembrane region" description="Helical" evidence="1">
    <location>
        <begin position="218"/>
        <end position="236"/>
    </location>
</feature>
<reference evidence="2 3" key="1">
    <citation type="submission" date="2017-05" db="EMBL/GenBank/DDBJ databases">
        <title>Virgibacillus sp. AK90 isolated from a saltern of Kakinada, India.</title>
        <authorList>
            <person name="Gupta V."/>
            <person name="Sidhu C."/>
            <person name="Korpole S."/>
            <person name="Pinnaka A.K."/>
        </authorList>
    </citation>
    <scope>NUCLEOTIDE SEQUENCE [LARGE SCALE GENOMIC DNA]</scope>
    <source>
        <strain evidence="2 3">AK90</strain>
    </source>
</reference>
<feature type="transmembrane region" description="Helical" evidence="1">
    <location>
        <begin position="112"/>
        <end position="133"/>
    </location>
</feature>
<dbReference type="PANTHER" id="PTHR41324">
    <property type="entry name" value="MEMBRANE PROTEIN-RELATED"/>
    <property type="match status" value="1"/>
</dbReference>
<organism evidence="2 3">
    <name type="scientific">Virgibacillus dokdonensis</name>
    <dbReference type="NCBI Taxonomy" id="302167"/>
    <lineage>
        <taxon>Bacteria</taxon>
        <taxon>Bacillati</taxon>
        <taxon>Bacillota</taxon>
        <taxon>Bacilli</taxon>
        <taxon>Bacillales</taxon>
        <taxon>Bacillaceae</taxon>
        <taxon>Virgibacillus</taxon>
    </lineage>
</organism>
<name>A0A3E0WSZ3_9BACI</name>
<dbReference type="AlphaFoldDB" id="A0A3E0WSZ3"/>
<evidence type="ECO:0000313" key="2">
    <source>
        <dbReference type="EMBL" id="RFA35313.1"/>
    </source>
</evidence>
<dbReference type="PANTHER" id="PTHR41324:SF1">
    <property type="entry name" value="DUF2232 DOMAIN-CONTAINING PROTEIN"/>
    <property type="match status" value="1"/>
</dbReference>
<dbReference type="Proteomes" id="UP000256488">
    <property type="component" value="Unassembled WGS sequence"/>
</dbReference>
<feature type="transmembrane region" description="Helical" evidence="1">
    <location>
        <begin position="20"/>
        <end position="46"/>
    </location>
</feature>
<dbReference type="EMBL" id="NFZX01000014">
    <property type="protein sequence ID" value="RFA35313.1"/>
    <property type="molecule type" value="Genomic_DNA"/>
</dbReference>
<evidence type="ECO:0008006" key="4">
    <source>
        <dbReference type="Google" id="ProtNLM"/>
    </source>
</evidence>
<feature type="transmembrane region" description="Helical" evidence="1">
    <location>
        <begin position="58"/>
        <end position="91"/>
    </location>
</feature>
<sequence length="317" mass="35731">MRCKMNQTKKQVDGALFTGLFIIILLAGLFIPVITPIAIFVLPIPFVMYTARHSWKPALVMAVAAIILSILLGTVFALPLAVPTIIGGIMIGEAIHKKITAYETLARGTFGYIVGMLLIFLFVQLVLQVNMVAEFQSLMDESLASSTRMMEQFASQEQADVVKETMEQVTEGLMNLLPFYFLFIAIIQALISQWLAYKLMNRIEKRQLRFPPFRSLRFPSSVLFIYLFVLLAAFMVADADSGTMSMAIQNLLVIAQLILTIQGFSFLFFFAHDKKMSKAFPIISIILVLLMPTFMFIIRFLGILDIGMNLRERMGKK</sequence>
<proteinExistence type="predicted"/>
<accession>A0A3E0WSZ3</accession>
<evidence type="ECO:0000256" key="1">
    <source>
        <dbReference type="SAM" id="Phobius"/>
    </source>
</evidence>
<dbReference type="Pfam" id="PF09991">
    <property type="entry name" value="DUF2232"/>
    <property type="match status" value="1"/>
</dbReference>
<keyword evidence="1" id="KW-0812">Transmembrane</keyword>
<feature type="transmembrane region" description="Helical" evidence="1">
    <location>
        <begin position="177"/>
        <end position="197"/>
    </location>
</feature>
<protein>
    <recommendedName>
        <fullName evidence="4">DUF2232 domain-containing protein</fullName>
    </recommendedName>
</protein>
<evidence type="ECO:0000313" key="3">
    <source>
        <dbReference type="Proteomes" id="UP000256488"/>
    </source>
</evidence>